<evidence type="ECO:0000256" key="3">
    <source>
        <dbReference type="ARBA" id="ARBA00022777"/>
    </source>
</evidence>
<dbReference type="PANTHER" id="PTHR28629:SF4">
    <property type="entry name" value="TRIOKINASE_FMN CYCLASE"/>
    <property type="match status" value="1"/>
</dbReference>
<dbReference type="GO" id="GO:0004371">
    <property type="term" value="F:glycerone kinase activity"/>
    <property type="evidence" value="ECO:0007669"/>
    <property type="project" value="InterPro"/>
</dbReference>
<proteinExistence type="predicted"/>
<dbReference type="PROSITE" id="PS51480">
    <property type="entry name" value="DHAL"/>
    <property type="match status" value="1"/>
</dbReference>
<evidence type="ECO:0000313" key="7">
    <source>
        <dbReference type="EMBL" id="NVN40244.1"/>
    </source>
</evidence>
<dbReference type="Gene3D" id="3.30.1180.20">
    <property type="entry name" value="Dihydroxyacetone kinase, domain 2"/>
    <property type="match status" value="1"/>
</dbReference>
<evidence type="ECO:0000256" key="1">
    <source>
        <dbReference type="ARBA" id="ARBA00022679"/>
    </source>
</evidence>
<keyword evidence="8" id="KW-1185">Reference proteome</keyword>
<dbReference type="InterPro" id="IPR036117">
    <property type="entry name" value="DhaL_dom_sf"/>
</dbReference>
<evidence type="ECO:0000256" key="2">
    <source>
        <dbReference type="ARBA" id="ARBA00022741"/>
    </source>
</evidence>
<dbReference type="Pfam" id="PF02734">
    <property type="entry name" value="Dak2"/>
    <property type="match status" value="1"/>
</dbReference>
<feature type="domain" description="DhaK" evidence="6">
    <location>
        <begin position="7"/>
        <end position="325"/>
    </location>
</feature>
<dbReference type="InterPro" id="IPR004007">
    <property type="entry name" value="DhaL_dom"/>
</dbReference>
<accession>A0A850P8F2</accession>
<keyword evidence="2" id="KW-0547">Nucleotide-binding</keyword>
<dbReference type="RefSeq" id="WP_176613214.1">
    <property type="nucleotide sequence ID" value="NZ_JABXXR010000033.1"/>
</dbReference>
<dbReference type="Proteomes" id="UP000585665">
    <property type="component" value="Unassembled WGS sequence"/>
</dbReference>
<dbReference type="SUPFAM" id="SSF82549">
    <property type="entry name" value="DAK1/DegV-like"/>
    <property type="match status" value="1"/>
</dbReference>
<evidence type="ECO:0000259" key="5">
    <source>
        <dbReference type="PROSITE" id="PS51480"/>
    </source>
</evidence>
<keyword evidence="3 7" id="KW-0418">Kinase</keyword>
<dbReference type="GO" id="GO:0005524">
    <property type="term" value="F:ATP binding"/>
    <property type="evidence" value="ECO:0007669"/>
    <property type="project" value="UniProtKB-KW"/>
</dbReference>
<gene>
    <name evidence="7" type="ORF">HUK82_06640</name>
</gene>
<dbReference type="AlphaFoldDB" id="A0A850P8F2"/>
<dbReference type="SUPFAM" id="SSF101473">
    <property type="entry name" value="DhaL-like"/>
    <property type="match status" value="1"/>
</dbReference>
<dbReference type="GO" id="GO:0019563">
    <property type="term" value="P:glycerol catabolic process"/>
    <property type="evidence" value="ECO:0007669"/>
    <property type="project" value="TreeGrafter"/>
</dbReference>
<dbReference type="Gene3D" id="1.25.40.340">
    <property type="match status" value="1"/>
</dbReference>
<dbReference type="Pfam" id="PF02733">
    <property type="entry name" value="Dak1"/>
    <property type="match status" value="1"/>
</dbReference>
<dbReference type="EMBL" id="JABXXR010000033">
    <property type="protein sequence ID" value="NVN40244.1"/>
    <property type="molecule type" value="Genomic_DNA"/>
</dbReference>
<dbReference type="PANTHER" id="PTHR28629">
    <property type="entry name" value="TRIOKINASE/FMN CYCLASE"/>
    <property type="match status" value="1"/>
</dbReference>
<dbReference type="FunFam" id="3.40.50.10440:FF:000001">
    <property type="entry name" value="Dihydroxyacetone kinase, DhaK subunit"/>
    <property type="match status" value="1"/>
</dbReference>
<evidence type="ECO:0000259" key="6">
    <source>
        <dbReference type="PROSITE" id="PS51481"/>
    </source>
</evidence>
<name>A0A850P8F2_9PROT</name>
<protein>
    <submittedName>
        <fullName evidence="7">Dihydroxyacetone kinase subunit DhaK</fullName>
    </submittedName>
</protein>
<evidence type="ECO:0000313" key="8">
    <source>
        <dbReference type="Proteomes" id="UP000585665"/>
    </source>
</evidence>
<comment type="caution">
    <text evidence="7">The sequence shown here is derived from an EMBL/GenBank/DDBJ whole genome shotgun (WGS) entry which is preliminary data.</text>
</comment>
<dbReference type="SMART" id="SM01120">
    <property type="entry name" value="Dak2"/>
    <property type="match status" value="1"/>
</dbReference>
<dbReference type="Gene3D" id="3.40.50.10440">
    <property type="entry name" value="Dihydroxyacetone kinase, domain 1"/>
    <property type="match status" value="1"/>
</dbReference>
<dbReference type="GO" id="GO:0005829">
    <property type="term" value="C:cytosol"/>
    <property type="evidence" value="ECO:0007669"/>
    <property type="project" value="TreeGrafter"/>
</dbReference>
<organism evidence="7 8">
    <name type="scientific">Ameyamaea chiangmaiensis</name>
    <dbReference type="NCBI Taxonomy" id="442969"/>
    <lineage>
        <taxon>Bacteria</taxon>
        <taxon>Pseudomonadati</taxon>
        <taxon>Pseudomonadota</taxon>
        <taxon>Alphaproteobacteria</taxon>
        <taxon>Acetobacterales</taxon>
        <taxon>Acetobacteraceae</taxon>
        <taxon>Ameyamaea</taxon>
    </lineage>
</organism>
<keyword evidence="4" id="KW-0067">ATP-binding</keyword>
<dbReference type="InterPro" id="IPR004006">
    <property type="entry name" value="DhaK_dom"/>
</dbReference>
<keyword evidence="1" id="KW-0808">Transferase</keyword>
<feature type="domain" description="DhaL" evidence="5">
    <location>
        <begin position="354"/>
        <end position="539"/>
    </location>
</feature>
<dbReference type="InterPro" id="IPR050861">
    <property type="entry name" value="Dihydroxyacetone_Kinase"/>
</dbReference>
<sequence length="543" mass="55927">MKRFINQRDTLVPDAIAGLLRSSDGRDLTCLDGLPDIRVVLRRDWQRDRVAIISGGGSGHEPAHAGFVGRGMLTAAVVGSIFASPSVDAILAAILAVTGDAGCLLIIKNYTGDRLNFGLAAEQARALGRKVETVTVRDDIALAGHESARGIAGTIAVHKAAGFRAEAGESLENVAAFARDVAGRLRSIGLSLSDCNAYDADHAPRLGDREAELGLGIHGEPGARRIDCARADDLMALAAETVERTLSSDGPQAVMLNNLGIVPEIEMSLLADAFFRTPLARRTEALIGPAPLMTALDMNGFSLTTIALTPDILAALTAPVGPRAWPGVAPCTVPDRVPMPPLPDALGAPPSADPTVRALLDHAVQRLLASEAELNALDAAIGDGDAGSTFAGIARQVEGVLDRLPLADTPALFRALGALFARHGGGSSGVLLSILFSAAGRHEGPWPQALAEGLAAMQAHGGAKPGDKTMIDAIAPAIESLCRGDGAADAALAARRGAEATRRMKAGAGRASYVPGEQADGAIDPGAEAVARVAEIMAEGSRR</sequence>
<reference evidence="7 8" key="1">
    <citation type="submission" date="2020-06" db="EMBL/GenBank/DDBJ databases">
        <title>Description of novel acetic acid bacteria.</title>
        <authorList>
            <person name="Sombolestani A."/>
        </authorList>
    </citation>
    <scope>NUCLEOTIDE SEQUENCE [LARGE SCALE GENOMIC DNA]</scope>
    <source>
        <strain evidence="7 8">LMG 27010</strain>
    </source>
</reference>
<dbReference type="PROSITE" id="PS51481">
    <property type="entry name" value="DHAK"/>
    <property type="match status" value="1"/>
</dbReference>
<evidence type="ECO:0000256" key="4">
    <source>
        <dbReference type="ARBA" id="ARBA00022840"/>
    </source>
</evidence>